<dbReference type="Proteomes" id="UP001152484">
    <property type="component" value="Unassembled WGS sequence"/>
</dbReference>
<evidence type="ECO:0000313" key="2">
    <source>
        <dbReference type="Proteomes" id="UP001152484"/>
    </source>
</evidence>
<dbReference type="OrthoDB" id="1325588at2759"/>
<sequence>MLIGDRFRSDQLHQFYEHFQVAQDANMTAGDTDTVHLSTQVERISLADPVHEMLEKAGSPASQIWSTSSWFNNFAVPKMSIEQCEECMALAALKVGLYSLRLREARLAKERDLIVAQTSAEQNMAAALATLEVERKASAEEKHRLESERGELRVQLGAS</sequence>
<protein>
    <submittedName>
        <fullName evidence="1">Uncharacterized protein</fullName>
    </submittedName>
</protein>
<dbReference type="EMBL" id="CAMAPE010000074">
    <property type="protein sequence ID" value="CAH9117579.1"/>
    <property type="molecule type" value="Genomic_DNA"/>
</dbReference>
<proteinExistence type="predicted"/>
<accession>A0A9P0ZYU8</accession>
<organism evidence="1 2">
    <name type="scientific">Cuscuta europaea</name>
    <name type="common">European dodder</name>
    <dbReference type="NCBI Taxonomy" id="41803"/>
    <lineage>
        <taxon>Eukaryota</taxon>
        <taxon>Viridiplantae</taxon>
        <taxon>Streptophyta</taxon>
        <taxon>Embryophyta</taxon>
        <taxon>Tracheophyta</taxon>
        <taxon>Spermatophyta</taxon>
        <taxon>Magnoliopsida</taxon>
        <taxon>eudicotyledons</taxon>
        <taxon>Gunneridae</taxon>
        <taxon>Pentapetalae</taxon>
        <taxon>asterids</taxon>
        <taxon>lamiids</taxon>
        <taxon>Solanales</taxon>
        <taxon>Convolvulaceae</taxon>
        <taxon>Cuscuteae</taxon>
        <taxon>Cuscuta</taxon>
        <taxon>Cuscuta subgen. Cuscuta</taxon>
    </lineage>
</organism>
<gene>
    <name evidence="1" type="ORF">CEURO_LOCUS21596</name>
</gene>
<dbReference type="AlphaFoldDB" id="A0A9P0ZYU8"/>
<keyword evidence="2" id="KW-1185">Reference proteome</keyword>
<reference evidence="1" key="1">
    <citation type="submission" date="2022-07" db="EMBL/GenBank/DDBJ databases">
        <authorList>
            <person name="Macas J."/>
            <person name="Novak P."/>
            <person name="Neumann P."/>
        </authorList>
    </citation>
    <scope>NUCLEOTIDE SEQUENCE</scope>
</reference>
<evidence type="ECO:0000313" key="1">
    <source>
        <dbReference type="EMBL" id="CAH9117579.1"/>
    </source>
</evidence>
<comment type="caution">
    <text evidence="1">The sequence shown here is derived from an EMBL/GenBank/DDBJ whole genome shotgun (WGS) entry which is preliminary data.</text>
</comment>
<name>A0A9P0ZYU8_CUSEU</name>